<feature type="domain" description="D-isomer specific 2-hydroxyacid dehydrogenase catalytic" evidence="5">
    <location>
        <begin position="39"/>
        <end position="307"/>
    </location>
</feature>
<evidence type="ECO:0000256" key="4">
    <source>
        <dbReference type="RuleBase" id="RU003719"/>
    </source>
</evidence>
<feature type="domain" description="D-isomer specific 2-hydroxyacid dehydrogenase NAD-binding" evidence="6">
    <location>
        <begin position="102"/>
        <end position="275"/>
    </location>
</feature>
<dbReference type="Pfam" id="PF02826">
    <property type="entry name" value="2-Hacid_dh_C"/>
    <property type="match status" value="1"/>
</dbReference>
<evidence type="ECO:0000256" key="3">
    <source>
        <dbReference type="ARBA" id="ARBA00023027"/>
    </source>
</evidence>
<keyword evidence="8" id="KW-1185">Reference proteome</keyword>
<evidence type="ECO:0000259" key="5">
    <source>
        <dbReference type="Pfam" id="PF00389"/>
    </source>
</evidence>
<keyword evidence="2 4" id="KW-0560">Oxidoreductase</keyword>
<reference evidence="7 8" key="1">
    <citation type="submission" date="2020-08" db="EMBL/GenBank/DDBJ databases">
        <title>Sequencing the genomes of 1000 actinobacteria strains.</title>
        <authorList>
            <person name="Klenk H.-P."/>
        </authorList>
    </citation>
    <scope>NUCLEOTIDE SEQUENCE [LARGE SCALE GENOMIC DNA]</scope>
    <source>
        <strain evidence="7 8">DSM 46887</strain>
    </source>
</reference>
<organism evidence="7 8">
    <name type="scientific">Streptosporangium becharense</name>
    <dbReference type="NCBI Taxonomy" id="1816182"/>
    <lineage>
        <taxon>Bacteria</taxon>
        <taxon>Bacillati</taxon>
        <taxon>Actinomycetota</taxon>
        <taxon>Actinomycetes</taxon>
        <taxon>Streptosporangiales</taxon>
        <taxon>Streptosporangiaceae</taxon>
        <taxon>Streptosporangium</taxon>
    </lineage>
</organism>
<protein>
    <submittedName>
        <fullName evidence="7">D-3-phosphoglycerate dehydrogenase</fullName>
        <ecNumber evidence="7">1.1.1.95</ecNumber>
    </submittedName>
</protein>
<dbReference type="RefSeq" id="WP_184547853.1">
    <property type="nucleotide sequence ID" value="NZ_JACHMP010000001.1"/>
</dbReference>
<dbReference type="Pfam" id="PF00389">
    <property type="entry name" value="2-Hacid_dh"/>
    <property type="match status" value="1"/>
</dbReference>
<dbReference type="EC" id="1.1.1.95" evidence="7"/>
<dbReference type="PANTHER" id="PTHR43761">
    <property type="entry name" value="D-ISOMER SPECIFIC 2-HYDROXYACID DEHYDROGENASE FAMILY PROTEIN (AFU_ORTHOLOGUE AFUA_1G13630)"/>
    <property type="match status" value="1"/>
</dbReference>
<dbReference type="InterPro" id="IPR029753">
    <property type="entry name" value="D-isomer_DH_CS"/>
</dbReference>
<evidence type="ECO:0000259" key="6">
    <source>
        <dbReference type="Pfam" id="PF02826"/>
    </source>
</evidence>
<gene>
    <name evidence="7" type="ORF">F4562_001144</name>
</gene>
<dbReference type="InterPro" id="IPR006140">
    <property type="entry name" value="D-isomer_DH_NAD-bd"/>
</dbReference>
<evidence type="ECO:0000256" key="2">
    <source>
        <dbReference type="ARBA" id="ARBA00023002"/>
    </source>
</evidence>
<comment type="caution">
    <text evidence="7">The sequence shown here is derived from an EMBL/GenBank/DDBJ whole genome shotgun (WGS) entry which is preliminary data.</text>
</comment>
<dbReference type="PROSITE" id="PS00670">
    <property type="entry name" value="D_2_HYDROXYACID_DH_2"/>
    <property type="match status" value="1"/>
</dbReference>
<evidence type="ECO:0000256" key="1">
    <source>
        <dbReference type="ARBA" id="ARBA00005854"/>
    </source>
</evidence>
<proteinExistence type="inferred from homology"/>
<dbReference type="InterPro" id="IPR006139">
    <property type="entry name" value="D-isomer_2_OHA_DH_cat_dom"/>
</dbReference>
<name>A0A7W9MEK8_9ACTN</name>
<comment type="similarity">
    <text evidence="1 4">Belongs to the D-isomer specific 2-hydroxyacid dehydrogenase family.</text>
</comment>
<dbReference type="EMBL" id="JACHMP010000001">
    <property type="protein sequence ID" value="MBB5818082.1"/>
    <property type="molecule type" value="Genomic_DNA"/>
</dbReference>
<dbReference type="Proteomes" id="UP000540685">
    <property type="component" value="Unassembled WGS sequence"/>
</dbReference>
<dbReference type="AlphaFoldDB" id="A0A7W9MEK8"/>
<dbReference type="InterPro" id="IPR036291">
    <property type="entry name" value="NAD(P)-bd_dom_sf"/>
</dbReference>
<accession>A0A7W9MEK8</accession>
<dbReference type="PANTHER" id="PTHR43761:SF1">
    <property type="entry name" value="D-ISOMER SPECIFIC 2-HYDROXYACID DEHYDROGENASE CATALYTIC DOMAIN-CONTAINING PROTEIN-RELATED"/>
    <property type="match status" value="1"/>
</dbReference>
<evidence type="ECO:0000313" key="8">
    <source>
        <dbReference type="Proteomes" id="UP000540685"/>
    </source>
</evidence>
<dbReference type="GO" id="GO:0004617">
    <property type="term" value="F:phosphoglycerate dehydrogenase activity"/>
    <property type="evidence" value="ECO:0007669"/>
    <property type="project" value="UniProtKB-EC"/>
</dbReference>
<dbReference type="InterPro" id="IPR043322">
    <property type="entry name" value="CtBP"/>
</dbReference>
<sequence>MSGLVVLDTSYGDILVEQRAAAPLSVGVTDARRGGDLGTAEGVLVQYATIGAEQMDAHPTWRVIGRYGVGVDTIDLAAAGERGIAVVNVPDYCQEEVATHAVALILAANRRLTGGDRLVRDGHWPQWSRLRPVVPLSEQTLGLIGIGRIGAEVIRLAGPFFREVVAHDPAVTAAAGARMVDLPELLARADVVSLHCPLRAETRHILDERAFRLMKDGVTVVNVSRGGLIDSAALAAALGSGKVTAAGLDVLEDEPPGPDDPLLRAPNTVVTPHFAWYSETAEVRLRGLLAERCAAYLRGREVPSIVNATTLKATT</sequence>
<dbReference type="SUPFAM" id="SSF51735">
    <property type="entry name" value="NAD(P)-binding Rossmann-fold domains"/>
    <property type="match status" value="1"/>
</dbReference>
<evidence type="ECO:0000313" key="7">
    <source>
        <dbReference type="EMBL" id="MBB5818082.1"/>
    </source>
</evidence>
<dbReference type="GO" id="GO:0003714">
    <property type="term" value="F:transcription corepressor activity"/>
    <property type="evidence" value="ECO:0007669"/>
    <property type="project" value="InterPro"/>
</dbReference>
<dbReference type="InterPro" id="IPR050418">
    <property type="entry name" value="D-iso_2-hydroxyacid_DH_PdxB"/>
</dbReference>
<dbReference type="GO" id="GO:0051287">
    <property type="term" value="F:NAD binding"/>
    <property type="evidence" value="ECO:0007669"/>
    <property type="project" value="InterPro"/>
</dbReference>
<dbReference type="SUPFAM" id="SSF52283">
    <property type="entry name" value="Formate/glycerate dehydrogenase catalytic domain-like"/>
    <property type="match status" value="1"/>
</dbReference>
<dbReference type="CDD" id="cd05299">
    <property type="entry name" value="CtBP_dh"/>
    <property type="match status" value="1"/>
</dbReference>
<dbReference type="Gene3D" id="3.40.50.720">
    <property type="entry name" value="NAD(P)-binding Rossmann-like Domain"/>
    <property type="match status" value="2"/>
</dbReference>
<keyword evidence="3" id="KW-0520">NAD</keyword>